<evidence type="ECO:0008006" key="9">
    <source>
        <dbReference type="Google" id="ProtNLM"/>
    </source>
</evidence>
<evidence type="ECO:0000256" key="1">
    <source>
        <dbReference type="ARBA" id="ARBA00022694"/>
    </source>
</evidence>
<dbReference type="Gene3D" id="3.40.1170.20">
    <property type="entry name" value="tRNA intron endonuclease, N-terminal domain"/>
    <property type="match status" value="1"/>
</dbReference>
<dbReference type="InterPro" id="IPR036167">
    <property type="entry name" value="tRNA_intron_Endo_cat-like_sf"/>
</dbReference>
<dbReference type="SUPFAM" id="SSF53032">
    <property type="entry name" value="tRNA-intron endonuclease catalytic domain-like"/>
    <property type="match status" value="1"/>
</dbReference>
<evidence type="ECO:0000256" key="3">
    <source>
        <dbReference type="ARBA" id="ARBA00024798"/>
    </source>
</evidence>
<dbReference type="PANTHER" id="PTHR21227">
    <property type="entry name" value="TRNA-SPLICING ENDONUCLEASE SUBUNIT SEN2"/>
    <property type="match status" value="1"/>
</dbReference>
<name>A0A133V6V7_9EURY</name>
<dbReference type="FunFam" id="3.40.1350.10:FF:000006">
    <property type="entry name" value="tRNA-splicing endonuclease"/>
    <property type="match status" value="1"/>
</dbReference>
<dbReference type="InterPro" id="IPR006678">
    <property type="entry name" value="tRNA_intron_Endonuc_N"/>
</dbReference>
<feature type="domain" description="tRNA intron endonuclease catalytic" evidence="5">
    <location>
        <begin position="70"/>
        <end position="154"/>
    </location>
</feature>
<dbReference type="CDD" id="cd22363">
    <property type="entry name" value="tRNA-intron_lyase_C"/>
    <property type="match status" value="1"/>
</dbReference>
<dbReference type="GO" id="GO:0003676">
    <property type="term" value="F:nucleic acid binding"/>
    <property type="evidence" value="ECO:0007669"/>
    <property type="project" value="InterPro"/>
</dbReference>
<dbReference type="NCBIfam" id="TIGR00324">
    <property type="entry name" value="endA"/>
    <property type="match status" value="1"/>
</dbReference>
<keyword evidence="2" id="KW-0456">Lyase</keyword>
<dbReference type="GO" id="GO:0006388">
    <property type="term" value="P:tRNA splicing, via endonucleolytic cleavage and ligation"/>
    <property type="evidence" value="ECO:0007669"/>
    <property type="project" value="InterPro"/>
</dbReference>
<dbReference type="AlphaFoldDB" id="A0A133V6V7"/>
<dbReference type="EMBL" id="LHXY01000010">
    <property type="protein sequence ID" value="KXB02180.1"/>
    <property type="molecule type" value="Genomic_DNA"/>
</dbReference>
<comment type="caution">
    <text evidence="7">The sequence shown here is derived from an EMBL/GenBank/DDBJ whole genome shotgun (WGS) entry which is preliminary data.</text>
</comment>
<keyword evidence="8" id="KW-1185">Reference proteome</keyword>
<organism evidence="7 8">
    <name type="scientific">candidate division MSBL1 archaeon SCGC-AAA261F17</name>
    <dbReference type="NCBI Taxonomy" id="1698274"/>
    <lineage>
        <taxon>Archaea</taxon>
        <taxon>Methanobacteriati</taxon>
        <taxon>Methanobacteriota</taxon>
        <taxon>candidate division MSBL1</taxon>
    </lineage>
</organism>
<keyword evidence="1" id="KW-0819">tRNA processing</keyword>
<evidence type="ECO:0000256" key="4">
    <source>
        <dbReference type="SAM" id="MobiDB-lite"/>
    </source>
</evidence>
<dbReference type="SUPFAM" id="SSF55267">
    <property type="entry name" value="tRNA-intron endonuclease N-terminal domain-like"/>
    <property type="match status" value="1"/>
</dbReference>
<feature type="domain" description="tRNA intron endonuclease N-terminal" evidence="6">
    <location>
        <begin position="2"/>
        <end position="57"/>
    </location>
</feature>
<feature type="region of interest" description="Disordered" evidence="4">
    <location>
        <begin position="1"/>
        <end position="23"/>
    </location>
</feature>
<dbReference type="InterPro" id="IPR016442">
    <property type="entry name" value="tRNA_splic_arch_short"/>
</dbReference>
<dbReference type="PIRSF" id="PIRSF005285">
    <property type="entry name" value="tRNA_splic_archaea"/>
    <property type="match status" value="1"/>
</dbReference>
<dbReference type="Gene3D" id="3.40.1350.10">
    <property type="match status" value="1"/>
</dbReference>
<sequence length="162" mass="18025">MPDEAQANQIHQKGAIGKPLSGGRLQLAPTEALHLLDRKKIRVIKKESGEELSFDELSSKLSKDDPDLMLKLLAYQDLKSRGLVVKTGLKYGAHFRVYARGEGPSTGHAPYLVHAISEDVSLTTQELSRAVRLAHSVRKKMIFAVVDNEGDVTYYSLKREKL</sequence>
<dbReference type="Pfam" id="PF01974">
    <property type="entry name" value="tRNA_int_endo"/>
    <property type="match status" value="1"/>
</dbReference>
<dbReference type="Proteomes" id="UP000070035">
    <property type="component" value="Unassembled WGS sequence"/>
</dbReference>
<evidence type="ECO:0000313" key="8">
    <source>
        <dbReference type="Proteomes" id="UP000070035"/>
    </source>
</evidence>
<dbReference type="GO" id="GO:0005737">
    <property type="term" value="C:cytoplasm"/>
    <property type="evidence" value="ECO:0007669"/>
    <property type="project" value="TreeGrafter"/>
</dbReference>
<dbReference type="InterPro" id="IPR011856">
    <property type="entry name" value="tRNA_endonuc-like_dom_sf"/>
</dbReference>
<dbReference type="PATRIC" id="fig|1698274.3.peg.688"/>
<proteinExistence type="predicted"/>
<accession>A0A133V6V7</accession>
<dbReference type="InterPro" id="IPR006676">
    <property type="entry name" value="tRNA_splic"/>
</dbReference>
<evidence type="ECO:0000259" key="5">
    <source>
        <dbReference type="Pfam" id="PF01974"/>
    </source>
</evidence>
<evidence type="ECO:0000313" key="7">
    <source>
        <dbReference type="EMBL" id="KXB02180.1"/>
    </source>
</evidence>
<feature type="compositionally biased region" description="Polar residues" evidence="4">
    <location>
        <begin position="1"/>
        <end position="11"/>
    </location>
</feature>
<evidence type="ECO:0000256" key="2">
    <source>
        <dbReference type="ARBA" id="ARBA00023239"/>
    </source>
</evidence>
<gene>
    <name evidence="7" type="ORF">AKJ44_01180</name>
</gene>
<dbReference type="InterPro" id="IPR036740">
    <property type="entry name" value="tRNA_intron_Endonuc_N_sf"/>
</dbReference>
<dbReference type="InterPro" id="IPR006677">
    <property type="entry name" value="tRNA_intron_Endonuc_cat-like"/>
</dbReference>
<dbReference type="PANTHER" id="PTHR21227:SF0">
    <property type="entry name" value="TRNA-SPLICING ENDONUCLEASE SUBUNIT SEN2"/>
    <property type="match status" value="1"/>
</dbReference>
<evidence type="ECO:0000259" key="6">
    <source>
        <dbReference type="Pfam" id="PF02778"/>
    </source>
</evidence>
<protein>
    <recommendedName>
        <fullName evidence="9">tRNA intron endonuclease catalytic domain-containing protein</fullName>
    </recommendedName>
</protein>
<dbReference type="GO" id="GO:0000213">
    <property type="term" value="F:tRNA-intron lyase activity"/>
    <property type="evidence" value="ECO:0007669"/>
    <property type="project" value="InterPro"/>
</dbReference>
<reference evidence="7 8" key="1">
    <citation type="journal article" date="2016" name="Sci. Rep.">
        <title>Metabolic traits of an uncultured archaeal lineage -MSBL1- from brine pools of the Red Sea.</title>
        <authorList>
            <person name="Mwirichia R."/>
            <person name="Alam I."/>
            <person name="Rashid M."/>
            <person name="Vinu M."/>
            <person name="Ba-Alawi W."/>
            <person name="Anthony Kamau A."/>
            <person name="Kamanda Ngugi D."/>
            <person name="Goker M."/>
            <person name="Klenk H.P."/>
            <person name="Bajic V."/>
            <person name="Stingl U."/>
        </authorList>
    </citation>
    <scope>NUCLEOTIDE SEQUENCE [LARGE SCALE GENOMIC DNA]</scope>
    <source>
        <strain evidence="7">SCGC-AAA261F17</strain>
    </source>
</reference>
<dbReference type="Pfam" id="PF02778">
    <property type="entry name" value="tRNA_int_endo_N"/>
    <property type="match status" value="1"/>
</dbReference>
<comment type="function">
    <text evidence="3">Endonuclease that removes tRNA introns. Cleaves pre-tRNA at the 5'- and 3'-splice sites to release the intron. The products are an intron and two tRNA half-molecules bearing 2',3' cyclic phosphate and 5'-OH termini. Recognizes a pseudosymmetric substrate in which 2 bulged loops of 3 bases are separated by a stem of 4 bp.</text>
</comment>